<feature type="transmembrane region" description="Helical" evidence="5">
    <location>
        <begin position="177"/>
        <end position="205"/>
    </location>
</feature>
<dbReference type="PANTHER" id="PTHR34187:SF1">
    <property type="entry name" value="DUF202 DOMAIN-CONTAINING PROTEIN"/>
    <property type="match status" value="1"/>
</dbReference>
<keyword evidence="8" id="KW-1185">Reference proteome</keyword>
<comment type="caution">
    <text evidence="7">The sequence shown here is derived from an EMBL/GenBank/DDBJ whole genome shotgun (WGS) entry which is preliminary data.</text>
</comment>
<dbReference type="EMBL" id="AMGX01000003">
    <property type="protein sequence ID" value="EXJ74162.1"/>
    <property type="molecule type" value="Genomic_DNA"/>
</dbReference>
<keyword evidence="4 5" id="KW-0472">Membrane</keyword>
<evidence type="ECO:0000256" key="3">
    <source>
        <dbReference type="ARBA" id="ARBA00022989"/>
    </source>
</evidence>
<keyword evidence="3 5" id="KW-1133">Transmembrane helix</keyword>
<dbReference type="STRING" id="1182543.W9X104"/>
<name>W9X104_9EURO</name>
<feature type="domain" description="DUF202" evidence="6">
    <location>
        <begin position="96"/>
        <end position="170"/>
    </location>
</feature>
<evidence type="ECO:0000259" key="6">
    <source>
        <dbReference type="Pfam" id="PF02656"/>
    </source>
</evidence>
<dbReference type="Proteomes" id="UP000019471">
    <property type="component" value="Unassembled WGS sequence"/>
</dbReference>
<evidence type="ECO:0000313" key="7">
    <source>
        <dbReference type="EMBL" id="EXJ74162.1"/>
    </source>
</evidence>
<evidence type="ECO:0000256" key="5">
    <source>
        <dbReference type="SAM" id="Phobius"/>
    </source>
</evidence>
<feature type="transmembrane region" description="Helical" evidence="5">
    <location>
        <begin position="105"/>
        <end position="129"/>
    </location>
</feature>
<reference evidence="7 8" key="1">
    <citation type="submission" date="2013-03" db="EMBL/GenBank/DDBJ databases">
        <title>The Genome Sequence of Cladophialophora psammophila CBS 110553.</title>
        <authorList>
            <consortium name="The Broad Institute Genomics Platform"/>
            <person name="Cuomo C."/>
            <person name="de Hoog S."/>
            <person name="Gorbushina A."/>
            <person name="Walker B."/>
            <person name="Young S.K."/>
            <person name="Zeng Q."/>
            <person name="Gargeya S."/>
            <person name="Fitzgerald M."/>
            <person name="Haas B."/>
            <person name="Abouelleil A."/>
            <person name="Allen A.W."/>
            <person name="Alvarado L."/>
            <person name="Arachchi H.M."/>
            <person name="Berlin A.M."/>
            <person name="Chapman S.B."/>
            <person name="Gainer-Dewar J."/>
            <person name="Goldberg J."/>
            <person name="Griggs A."/>
            <person name="Gujja S."/>
            <person name="Hansen M."/>
            <person name="Howarth C."/>
            <person name="Imamovic A."/>
            <person name="Ireland A."/>
            <person name="Larimer J."/>
            <person name="McCowan C."/>
            <person name="Murphy C."/>
            <person name="Pearson M."/>
            <person name="Poon T.W."/>
            <person name="Priest M."/>
            <person name="Roberts A."/>
            <person name="Saif S."/>
            <person name="Shea T."/>
            <person name="Sisk P."/>
            <person name="Sykes S."/>
            <person name="Wortman J."/>
            <person name="Nusbaum C."/>
            <person name="Birren B."/>
        </authorList>
    </citation>
    <scope>NUCLEOTIDE SEQUENCE [LARGE SCALE GENOMIC DNA]</scope>
    <source>
        <strain evidence="7 8">CBS 110553</strain>
    </source>
</reference>
<dbReference type="InterPro" id="IPR052053">
    <property type="entry name" value="IM_YidH-like"/>
</dbReference>
<protein>
    <recommendedName>
        <fullName evidence="6">DUF202 domain-containing protein</fullName>
    </recommendedName>
</protein>
<dbReference type="Pfam" id="PF02656">
    <property type="entry name" value="DUF202"/>
    <property type="match status" value="1"/>
</dbReference>
<dbReference type="GO" id="GO:0012505">
    <property type="term" value="C:endomembrane system"/>
    <property type="evidence" value="ECO:0007669"/>
    <property type="project" value="UniProtKB-SubCell"/>
</dbReference>
<dbReference type="OrthoDB" id="199599at2759"/>
<comment type="subcellular location">
    <subcellularLocation>
        <location evidence="1">Endomembrane system</location>
        <topology evidence="1">Multi-pass membrane protein</topology>
    </subcellularLocation>
</comment>
<dbReference type="AlphaFoldDB" id="W9X104"/>
<sequence length="206" mass="22985">MAIRRRFRSSSAVHEIHIKRRTTSICQSCPVSSELSSSSTLDATSDDVEIARQFWDGIEQTGIATMKTSDPKESWSLRKFWDEHVAVEMEFGYNAREHITNEETFISWFEFAFGMAGFGLVVLQFGILHGRFIESKVAAQLGKAVACASFVISILCVVVGAYRFFRQQNALLRGQICLGGLSMFSAIFLFSLVSVGSTVITWIGLF</sequence>
<dbReference type="RefSeq" id="XP_007741262.1">
    <property type="nucleotide sequence ID" value="XM_007743072.1"/>
</dbReference>
<dbReference type="HOGENOM" id="CLU_1331821_0_0_1"/>
<evidence type="ECO:0000256" key="2">
    <source>
        <dbReference type="ARBA" id="ARBA00022692"/>
    </source>
</evidence>
<dbReference type="PANTHER" id="PTHR34187">
    <property type="entry name" value="FGR18P"/>
    <property type="match status" value="1"/>
</dbReference>
<evidence type="ECO:0000256" key="4">
    <source>
        <dbReference type="ARBA" id="ARBA00023136"/>
    </source>
</evidence>
<gene>
    <name evidence="7" type="ORF">A1O5_02456</name>
</gene>
<organism evidence="7 8">
    <name type="scientific">Cladophialophora psammophila CBS 110553</name>
    <dbReference type="NCBI Taxonomy" id="1182543"/>
    <lineage>
        <taxon>Eukaryota</taxon>
        <taxon>Fungi</taxon>
        <taxon>Dikarya</taxon>
        <taxon>Ascomycota</taxon>
        <taxon>Pezizomycotina</taxon>
        <taxon>Eurotiomycetes</taxon>
        <taxon>Chaetothyriomycetidae</taxon>
        <taxon>Chaetothyriales</taxon>
        <taxon>Herpotrichiellaceae</taxon>
        <taxon>Cladophialophora</taxon>
    </lineage>
</organism>
<evidence type="ECO:0000313" key="8">
    <source>
        <dbReference type="Proteomes" id="UP000019471"/>
    </source>
</evidence>
<dbReference type="InterPro" id="IPR003807">
    <property type="entry name" value="DUF202"/>
</dbReference>
<evidence type="ECO:0000256" key="1">
    <source>
        <dbReference type="ARBA" id="ARBA00004127"/>
    </source>
</evidence>
<feature type="transmembrane region" description="Helical" evidence="5">
    <location>
        <begin position="141"/>
        <end position="165"/>
    </location>
</feature>
<dbReference type="GeneID" id="19187189"/>
<proteinExistence type="predicted"/>
<accession>W9X104</accession>
<keyword evidence="2 5" id="KW-0812">Transmembrane</keyword>